<dbReference type="Proteomes" id="UP000025229">
    <property type="component" value="Chromosome"/>
</dbReference>
<dbReference type="InterPro" id="IPR052373">
    <property type="entry name" value="Gamma-glu_amide_hydrolase"/>
</dbReference>
<dbReference type="CDD" id="cd01908">
    <property type="entry name" value="YafJ"/>
    <property type="match status" value="1"/>
</dbReference>
<feature type="domain" description="Glutamine amidotransferase type-2" evidence="3">
    <location>
        <begin position="2"/>
        <end position="249"/>
    </location>
</feature>
<keyword evidence="1 2" id="KW-0315">Glutamine amidotransferase</keyword>
<reference evidence="4 6" key="1">
    <citation type="submission" date="2014-03" db="EMBL/GenBank/DDBJ databases">
        <title>Complete genome sequence of the Radio-Resistant Rubrobacter radiotolerans RSPS-4.</title>
        <authorList>
            <person name="Egas C.C."/>
            <person name="Barroso C.C."/>
            <person name="Froufe H.J.C."/>
            <person name="Pacheco J.J."/>
            <person name="Albuquerque L.L."/>
            <person name="da Costa M.M.S."/>
        </authorList>
    </citation>
    <scope>NUCLEOTIDE SEQUENCE [LARGE SCALE GENOMIC DNA]</scope>
    <source>
        <strain evidence="4 6">RSPS-4</strain>
    </source>
</reference>
<proteinExistence type="inferred from homology"/>
<dbReference type="InterPro" id="IPR032889">
    <property type="entry name" value="EgtC_Actinobacteria"/>
</dbReference>
<comment type="catalytic activity">
    <reaction evidence="2">
        <text>gamma-L-glutamyl-hercynylcysteine S-oxide + H2O = S-(hercyn-2-yl)-L-cysteine S-oxide + L-glutamate</text>
        <dbReference type="Rhea" id="RHEA:42684"/>
        <dbReference type="ChEBI" id="CHEBI:15377"/>
        <dbReference type="ChEBI" id="CHEBI:29985"/>
        <dbReference type="ChEBI" id="CHEBI:82703"/>
        <dbReference type="ChEBI" id="CHEBI:82706"/>
        <dbReference type="EC" id="3.5.1.118"/>
    </reaction>
</comment>
<dbReference type="Proteomes" id="UP001281130">
    <property type="component" value="Unassembled WGS sequence"/>
</dbReference>
<protein>
    <recommendedName>
        <fullName evidence="2">Gamma-glutamyl-hercynylcysteine sulfoxide hydrolase</fullName>
        <ecNumber evidence="2">3.5.1.118</ecNumber>
    </recommendedName>
    <alternativeName>
        <fullName evidence="2">Gamma-glutamyl hercynylcysteine S-oxide hydrolase</fullName>
    </alternativeName>
</protein>
<accession>A0A023X5H7</accession>
<dbReference type="GO" id="GO:0016811">
    <property type="term" value="F:hydrolase activity, acting on carbon-nitrogen (but not peptide) bonds, in linear amides"/>
    <property type="evidence" value="ECO:0007669"/>
    <property type="project" value="UniProtKB-UniRule"/>
</dbReference>
<comment type="function">
    <text evidence="2">Catalyzes the hydrolysis of the gamma-glutamyl amide bond of hercynyl-gamma-L-glutamyl-L-cysteine sulfoxide to produce hercynylcysteine sulfoxide, a step in the biosynthesis pathway of ergothioneine.</text>
</comment>
<dbReference type="UniPathway" id="UPA01014"/>
<dbReference type="EMBL" id="CP007514">
    <property type="protein sequence ID" value="AHY47461.1"/>
    <property type="molecule type" value="Genomic_DNA"/>
</dbReference>
<dbReference type="eggNOG" id="COG0121">
    <property type="taxonomic scope" value="Bacteria"/>
</dbReference>
<keyword evidence="6" id="KW-1185">Reference proteome</keyword>
<evidence type="ECO:0000313" key="4">
    <source>
        <dbReference type="EMBL" id="AHY47461.1"/>
    </source>
</evidence>
<comment type="pathway">
    <text evidence="2">Amino-acid biosynthesis; ergothioneine biosynthesis.</text>
</comment>
<dbReference type="GO" id="GO:0052699">
    <property type="term" value="P:ergothioneine biosynthetic process"/>
    <property type="evidence" value="ECO:0007669"/>
    <property type="project" value="UniProtKB-UniRule"/>
</dbReference>
<evidence type="ECO:0000313" key="5">
    <source>
        <dbReference type="EMBL" id="MDX5894864.1"/>
    </source>
</evidence>
<name>A0A023X5H7_RUBRA</name>
<evidence type="ECO:0000259" key="3">
    <source>
        <dbReference type="PROSITE" id="PS51278"/>
    </source>
</evidence>
<keyword evidence="2" id="KW-0378">Hydrolase</keyword>
<evidence type="ECO:0000313" key="6">
    <source>
        <dbReference type="Proteomes" id="UP000025229"/>
    </source>
</evidence>
<gene>
    <name evidence="2 5" type="primary">egtC</name>
    <name evidence="4" type="ORF">RradSPS_2178</name>
    <name evidence="5" type="ORF">SIL72_12620</name>
</gene>
<dbReference type="AlphaFoldDB" id="A0A023X5H7"/>
<organism evidence="4 6">
    <name type="scientific">Rubrobacter radiotolerans</name>
    <name type="common">Arthrobacter radiotolerans</name>
    <dbReference type="NCBI Taxonomy" id="42256"/>
    <lineage>
        <taxon>Bacteria</taxon>
        <taxon>Bacillati</taxon>
        <taxon>Actinomycetota</taxon>
        <taxon>Rubrobacteria</taxon>
        <taxon>Rubrobacterales</taxon>
        <taxon>Rubrobacteraceae</taxon>
        <taxon>Rubrobacter</taxon>
    </lineage>
</organism>
<dbReference type="OrthoDB" id="9804310at2"/>
<evidence type="ECO:0000256" key="1">
    <source>
        <dbReference type="ARBA" id="ARBA00022962"/>
    </source>
</evidence>
<dbReference type="EMBL" id="JAWXXX010000001">
    <property type="protein sequence ID" value="MDX5894864.1"/>
    <property type="molecule type" value="Genomic_DNA"/>
</dbReference>
<reference evidence="5" key="2">
    <citation type="submission" date="2023-11" db="EMBL/GenBank/DDBJ databases">
        <title>MicrobeMod: A computational toolkit for identifying prokaryotic methylation and restriction-modification with nanopore sequencing.</title>
        <authorList>
            <person name="Crits-Christoph A."/>
            <person name="Kang S.C."/>
            <person name="Lee H."/>
            <person name="Ostrov N."/>
        </authorList>
    </citation>
    <scope>NUCLEOTIDE SEQUENCE</scope>
    <source>
        <strain evidence="5">ATCC 51242</strain>
    </source>
</reference>
<dbReference type="SUPFAM" id="SSF56235">
    <property type="entry name" value="N-terminal nucleophile aminohydrolases (Ntn hydrolases)"/>
    <property type="match status" value="1"/>
</dbReference>
<dbReference type="NCBIfam" id="TIGR03442">
    <property type="entry name" value="ergothioneine biosynthesis protein EgtC"/>
    <property type="match status" value="1"/>
</dbReference>
<dbReference type="EC" id="3.5.1.118" evidence="2"/>
<dbReference type="PANTHER" id="PTHR43187">
    <property type="entry name" value="GLUTAMINE AMIDOTRANSFERASE DUG3-RELATED"/>
    <property type="match status" value="1"/>
</dbReference>
<dbReference type="InterPro" id="IPR017808">
    <property type="entry name" value="EgtC"/>
</dbReference>
<dbReference type="PANTHER" id="PTHR43187:SF1">
    <property type="entry name" value="GLUTAMINE AMIDOTRANSFERASE DUG3-RELATED"/>
    <property type="match status" value="1"/>
</dbReference>
<dbReference type="HOGENOM" id="CLU_042555_0_0_11"/>
<dbReference type="PROSITE" id="PS51278">
    <property type="entry name" value="GATASE_TYPE_2"/>
    <property type="match status" value="1"/>
</dbReference>
<dbReference type="KEGG" id="rrd:RradSPS_2178"/>
<dbReference type="HAMAP" id="MF_02036">
    <property type="entry name" value="EgtC"/>
    <property type="match status" value="1"/>
</dbReference>
<dbReference type="RefSeq" id="WP_038682660.1">
    <property type="nucleotide sequence ID" value="NZ_CP007514.1"/>
</dbReference>
<dbReference type="InterPro" id="IPR029055">
    <property type="entry name" value="Ntn_hydrolases_N"/>
</dbReference>
<dbReference type="Gene3D" id="3.60.20.10">
    <property type="entry name" value="Glutamine Phosphoribosylpyrophosphate, subunit 1, domain 1"/>
    <property type="match status" value="1"/>
</dbReference>
<sequence length="259" mass="28411">MCRLLAYLGTAPAALSRYVFEPDHSLEVQAFAPREMLSGVVNADGFGVGWYAEDDPEPALYRSLFPLWSDATFRSIAPRIKSRAYFAALRNATPPLPSELSAVPPFASGRYLFMHNGAIDRFRETAMRPLRDSLSEAGYREVTGASDSETICACVMDRLRSGMPPKVALLDATAFVAEVCQGRGVRAALNLGLSDGERLVFSRYSTEGPANSLYYLAEEGAVIVSSERLDADERWREVPEGSVLTVERDLTVMVEGMPL</sequence>
<dbReference type="STRING" id="42256.RradSPS_2178"/>
<dbReference type="Pfam" id="PF13230">
    <property type="entry name" value="GATase_4"/>
    <property type="match status" value="1"/>
</dbReference>
<evidence type="ECO:0000256" key="2">
    <source>
        <dbReference type="HAMAP-Rule" id="MF_02036"/>
    </source>
</evidence>
<dbReference type="InterPro" id="IPR026869">
    <property type="entry name" value="EgtC-like"/>
</dbReference>
<dbReference type="InterPro" id="IPR017932">
    <property type="entry name" value="GATase_2_dom"/>
</dbReference>